<evidence type="ECO:0000313" key="5">
    <source>
        <dbReference type="EMBL" id="RDH45708.1"/>
    </source>
</evidence>
<dbReference type="Pfam" id="PF00072">
    <property type="entry name" value="Response_reg"/>
    <property type="match status" value="1"/>
</dbReference>
<dbReference type="PRINTS" id="PR01590">
    <property type="entry name" value="HTHFIS"/>
</dbReference>
<dbReference type="InterPro" id="IPR011006">
    <property type="entry name" value="CheY-like_superfamily"/>
</dbReference>
<evidence type="ECO:0000259" key="4">
    <source>
        <dbReference type="PROSITE" id="PS50110"/>
    </source>
</evidence>
<dbReference type="PANTHER" id="PTHR44591">
    <property type="entry name" value="STRESS RESPONSE REGULATOR PROTEIN 1"/>
    <property type="match status" value="1"/>
</dbReference>
<dbReference type="Gene3D" id="1.10.10.60">
    <property type="entry name" value="Homeodomain-like"/>
    <property type="match status" value="1"/>
</dbReference>
<protein>
    <submittedName>
        <fullName evidence="5">DNA-binding response regulator</fullName>
    </submittedName>
</protein>
<name>A0A4P9VQ93_9GAMM</name>
<evidence type="ECO:0000256" key="1">
    <source>
        <dbReference type="ARBA" id="ARBA00022553"/>
    </source>
</evidence>
<dbReference type="InterPro" id="IPR001789">
    <property type="entry name" value="Sig_transdc_resp-reg_receiver"/>
</dbReference>
<evidence type="ECO:0000256" key="3">
    <source>
        <dbReference type="PROSITE-ProRule" id="PRU00169"/>
    </source>
</evidence>
<dbReference type="RefSeq" id="WP_027710033.1">
    <property type="nucleotide sequence ID" value="NZ_JAEVHG010000010.1"/>
</dbReference>
<proteinExistence type="predicted"/>
<dbReference type="GO" id="GO:0000160">
    <property type="term" value="P:phosphorelay signal transduction system"/>
    <property type="evidence" value="ECO:0007669"/>
    <property type="project" value="UniProtKB-KW"/>
</dbReference>
<dbReference type="PANTHER" id="PTHR44591:SF14">
    <property type="entry name" value="PROTEIN PILG"/>
    <property type="match status" value="1"/>
</dbReference>
<gene>
    <name evidence="5" type="ORF">B9G39_20880</name>
</gene>
<dbReference type="Gene3D" id="3.40.50.2300">
    <property type="match status" value="1"/>
</dbReference>
<dbReference type="GO" id="GO:0043565">
    <property type="term" value="F:sequence-specific DNA binding"/>
    <property type="evidence" value="ECO:0007669"/>
    <property type="project" value="InterPro"/>
</dbReference>
<dbReference type="SUPFAM" id="SSF52172">
    <property type="entry name" value="CheY-like"/>
    <property type="match status" value="1"/>
</dbReference>
<keyword evidence="1 3" id="KW-0597">Phosphoprotein</keyword>
<dbReference type="AlphaFoldDB" id="A0A4P9VQ93"/>
<organism evidence="5 6">
    <name type="scientific">Zooshikella ganghwensis</name>
    <dbReference type="NCBI Taxonomy" id="202772"/>
    <lineage>
        <taxon>Bacteria</taxon>
        <taxon>Pseudomonadati</taxon>
        <taxon>Pseudomonadota</taxon>
        <taxon>Gammaproteobacteria</taxon>
        <taxon>Oceanospirillales</taxon>
        <taxon>Zooshikellaceae</taxon>
        <taxon>Zooshikella</taxon>
    </lineage>
</organism>
<dbReference type="EMBL" id="NDXW01000001">
    <property type="protein sequence ID" value="RDH45708.1"/>
    <property type="molecule type" value="Genomic_DNA"/>
</dbReference>
<dbReference type="Pfam" id="PF02954">
    <property type="entry name" value="HTH_8"/>
    <property type="match status" value="1"/>
</dbReference>
<accession>A0A4P9VQ93</accession>
<evidence type="ECO:0000256" key="2">
    <source>
        <dbReference type="ARBA" id="ARBA00023012"/>
    </source>
</evidence>
<dbReference type="CDD" id="cd17563">
    <property type="entry name" value="REC_RegA-like"/>
    <property type="match status" value="1"/>
</dbReference>
<comment type="caution">
    <text evidence="5">The sequence shown here is derived from an EMBL/GenBank/DDBJ whole genome shotgun (WGS) entry which is preliminary data.</text>
</comment>
<dbReference type="InterPro" id="IPR050595">
    <property type="entry name" value="Bact_response_regulator"/>
</dbReference>
<dbReference type="PROSITE" id="PS50110">
    <property type="entry name" value="RESPONSE_REGULATORY"/>
    <property type="match status" value="1"/>
</dbReference>
<reference evidence="5 6" key="1">
    <citation type="submission" date="2017-04" db="EMBL/GenBank/DDBJ databases">
        <title>Draft genome sequence of Zooshikella ganghwensis VG4 isolated from Red Sea sediments.</title>
        <authorList>
            <person name="Rehman Z."/>
            <person name="Alam I."/>
            <person name="Kamau A."/>
            <person name="Bajic V."/>
            <person name="Leiknes T."/>
        </authorList>
    </citation>
    <scope>NUCLEOTIDE SEQUENCE [LARGE SCALE GENOMIC DNA]</scope>
    <source>
        <strain evidence="5 6">VG4</strain>
    </source>
</reference>
<keyword evidence="2" id="KW-0902">Two-component regulatory system</keyword>
<evidence type="ECO:0000313" key="6">
    <source>
        <dbReference type="Proteomes" id="UP000257039"/>
    </source>
</evidence>
<keyword evidence="5" id="KW-0238">DNA-binding</keyword>
<dbReference type="Proteomes" id="UP000257039">
    <property type="component" value="Unassembled WGS sequence"/>
</dbReference>
<dbReference type="SMART" id="SM00448">
    <property type="entry name" value="REC"/>
    <property type="match status" value="1"/>
</dbReference>
<dbReference type="FunFam" id="1.10.10.60:FF:000036">
    <property type="entry name" value="Two-component system response regulator"/>
    <property type="match status" value="1"/>
</dbReference>
<feature type="domain" description="Response regulatory" evidence="4">
    <location>
        <begin position="9"/>
        <end position="123"/>
    </location>
</feature>
<sequence length="181" mass="19954">MSAHEATPKMLLVDDDFTFLQVLARAMRKRGFDVLTADNVPKAESLLLKHSPDFAVVDLKMEGPSGLALIASLRASNPEMKIVILTGYASIATAVEAIKLGASNYLCKPANADEIISALLCKAANPEQPVKERPMSVDRLEWEHIQQVLTANQGNISATARQLGMHRRTLQRKLQKRPVRE</sequence>
<feature type="modified residue" description="4-aspartylphosphate" evidence="3">
    <location>
        <position position="58"/>
    </location>
</feature>
<dbReference type="InterPro" id="IPR002197">
    <property type="entry name" value="HTH_Fis"/>
</dbReference>
<keyword evidence="6" id="KW-1185">Reference proteome</keyword>